<dbReference type="EMBL" id="ML770282">
    <property type="protein sequence ID" value="KAE9383927.1"/>
    <property type="molecule type" value="Genomic_DNA"/>
</dbReference>
<keyword evidence="2" id="KW-1185">Reference proteome</keyword>
<proteinExistence type="predicted"/>
<protein>
    <submittedName>
        <fullName evidence="1">Uncharacterized protein</fullName>
    </submittedName>
</protein>
<dbReference type="Proteomes" id="UP000799118">
    <property type="component" value="Unassembled WGS sequence"/>
</dbReference>
<evidence type="ECO:0000313" key="1">
    <source>
        <dbReference type="EMBL" id="KAE9383927.1"/>
    </source>
</evidence>
<evidence type="ECO:0000313" key="2">
    <source>
        <dbReference type="Proteomes" id="UP000799118"/>
    </source>
</evidence>
<organism evidence="1 2">
    <name type="scientific">Gymnopus androsaceus JB14</name>
    <dbReference type="NCBI Taxonomy" id="1447944"/>
    <lineage>
        <taxon>Eukaryota</taxon>
        <taxon>Fungi</taxon>
        <taxon>Dikarya</taxon>
        <taxon>Basidiomycota</taxon>
        <taxon>Agaricomycotina</taxon>
        <taxon>Agaricomycetes</taxon>
        <taxon>Agaricomycetidae</taxon>
        <taxon>Agaricales</taxon>
        <taxon>Marasmiineae</taxon>
        <taxon>Omphalotaceae</taxon>
        <taxon>Gymnopus</taxon>
    </lineage>
</organism>
<gene>
    <name evidence="1" type="ORF">BT96DRAFT_705233</name>
</gene>
<name>A0A6A4GER1_9AGAR</name>
<dbReference type="AlphaFoldDB" id="A0A6A4GER1"/>
<sequence length="102" mass="11713">MDIDVFQDSKSLSFPTFSYLPDLTLQTVGELQRSMRACVQSKFANYNQLLDVAREAHRENVGDTYATGLIFFCRRRISKRSCRRNSSTLLSRKGSDNLVPWS</sequence>
<accession>A0A6A4GER1</accession>
<reference evidence="1" key="1">
    <citation type="journal article" date="2019" name="Environ. Microbiol.">
        <title>Fungal ecological strategies reflected in gene transcription - a case study of two litter decomposers.</title>
        <authorList>
            <person name="Barbi F."/>
            <person name="Kohler A."/>
            <person name="Barry K."/>
            <person name="Baskaran P."/>
            <person name="Daum C."/>
            <person name="Fauchery L."/>
            <person name="Ihrmark K."/>
            <person name="Kuo A."/>
            <person name="LaButti K."/>
            <person name="Lipzen A."/>
            <person name="Morin E."/>
            <person name="Grigoriev I.V."/>
            <person name="Henrissat B."/>
            <person name="Lindahl B."/>
            <person name="Martin F."/>
        </authorList>
    </citation>
    <scope>NUCLEOTIDE SEQUENCE</scope>
    <source>
        <strain evidence="1">JB14</strain>
    </source>
</reference>